<feature type="compositionally biased region" description="Basic and acidic residues" evidence="3">
    <location>
        <begin position="247"/>
        <end position="262"/>
    </location>
</feature>
<evidence type="ECO:0000313" key="5">
    <source>
        <dbReference type="EMBL" id="WOO85762.1"/>
    </source>
</evidence>
<dbReference type="Proteomes" id="UP000827549">
    <property type="component" value="Chromosome 7"/>
</dbReference>
<feature type="region of interest" description="Disordered" evidence="3">
    <location>
        <begin position="243"/>
        <end position="271"/>
    </location>
</feature>
<dbReference type="PANTHER" id="PTHR10695:SF46">
    <property type="entry name" value="BIFUNCTIONAL COENZYME A SYNTHASE-RELATED"/>
    <property type="match status" value="1"/>
</dbReference>
<dbReference type="RefSeq" id="XP_062631788.1">
    <property type="nucleotide sequence ID" value="XM_062775804.1"/>
</dbReference>
<evidence type="ECO:0000256" key="3">
    <source>
        <dbReference type="SAM" id="MobiDB-lite"/>
    </source>
</evidence>
<keyword evidence="1" id="KW-0547">Nucleotide-binding</keyword>
<proteinExistence type="inferred from homology"/>
<evidence type="ECO:0000256" key="2">
    <source>
        <dbReference type="ARBA" id="ARBA00022840"/>
    </source>
</evidence>
<dbReference type="InterPro" id="IPR027417">
    <property type="entry name" value="P-loop_NTPase"/>
</dbReference>
<feature type="transmembrane region" description="Helical" evidence="4">
    <location>
        <begin position="211"/>
        <end position="236"/>
    </location>
</feature>
<keyword evidence="5" id="KW-0418">Kinase</keyword>
<dbReference type="CDD" id="cd02022">
    <property type="entry name" value="DPCK"/>
    <property type="match status" value="1"/>
</dbReference>
<dbReference type="Pfam" id="PF01121">
    <property type="entry name" value="CoaE"/>
    <property type="match status" value="1"/>
</dbReference>
<dbReference type="HAMAP" id="MF_00376">
    <property type="entry name" value="Dephospho_CoA_kinase"/>
    <property type="match status" value="1"/>
</dbReference>
<dbReference type="InterPro" id="IPR001977">
    <property type="entry name" value="Depp_CoAkinase"/>
</dbReference>
<sequence>MLVIGLTGGIGTGKSTVSRLLSTKHNLPIIDADVLARDVIAPGTSGYDLVVKHFGADRVVMSDGVSLDRAAIGDIVFKDPEERKWINGVVHPRVRKAMVQQILKYWIRGEWAVVLDVPLLIEAGLWKWVGEIVVVYVSEKLQLQRILDRPSNPPLTEEQAKARMASQMPLATKLTYATSVLDNSGTLADLEVQVDRAVAKWKDGQGGSSGWWWRLCWLVPPVGLAAAWICLLRTWWRSRQPARRRSRGETDGRGERIEMSDLRKRKGGARL</sequence>
<keyword evidence="4" id="KW-0812">Transmembrane</keyword>
<dbReference type="SUPFAM" id="SSF52540">
    <property type="entry name" value="P-loop containing nucleoside triphosphate hydrolases"/>
    <property type="match status" value="1"/>
</dbReference>
<keyword evidence="4" id="KW-0472">Membrane</keyword>
<gene>
    <name evidence="5" type="primary">CAB5</name>
    <name evidence="5" type="ORF">LOC62_07G009248</name>
</gene>
<keyword evidence="5" id="KW-0808">Transferase</keyword>
<accession>A0AAF0YG40</accession>
<dbReference type="PROSITE" id="PS51219">
    <property type="entry name" value="DPCK"/>
    <property type="match status" value="1"/>
</dbReference>
<dbReference type="GO" id="GO:0015937">
    <property type="term" value="P:coenzyme A biosynthetic process"/>
    <property type="evidence" value="ECO:0007669"/>
    <property type="project" value="InterPro"/>
</dbReference>
<dbReference type="AlphaFoldDB" id="A0AAF0YG40"/>
<dbReference type="GO" id="GO:0004140">
    <property type="term" value="F:dephospho-CoA kinase activity"/>
    <property type="evidence" value="ECO:0007669"/>
    <property type="project" value="InterPro"/>
</dbReference>
<keyword evidence="2" id="KW-0067">ATP-binding</keyword>
<dbReference type="PANTHER" id="PTHR10695">
    <property type="entry name" value="DEPHOSPHO-COA KINASE-RELATED"/>
    <property type="match status" value="1"/>
</dbReference>
<dbReference type="EMBL" id="CP086720">
    <property type="protein sequence ID" value="WOO85762.1"/>
    <property type="molecule type" value="Genomic_DNA"/>
</dbReference>
<organism evidence="5 6">
    <name type="scientific">Vanrija pseudolonga</name>
    <dbReference type="NCBI Taxonomy" id="143232"/>
    <lineage>
        <taxon>Eukaryota</taxon>
        <taxon>Fungi</taxon>
        <taxon>Dikarya</taxon>
        <taxon>Basidiomycota</taxon>
        <taxon>Agaricomycotina</taxon>
        <taxon>Tremellomycetes</taxon>
        <taxon>Trichosporonales</taxon>
        <taxon>Trichosporonaceae</taxon>
        <taxon>Vanrija</taxon>
    </lineage>
</organism>
<protein>
    <submittedName>
        <fullName evidence="5">Dephospho-CoA kinase CAB5</fullName>
    </submittedName>
</protein>
<dbReference type="GeneID" id="87812411"/>
<keyword evidence="4" id="KW-1133">Transmembrane helix</keyword>
<reference evidence="5" key="1">
    <citation type="submission" date="2023-10" db="EMBL/GenBank/DDBJ databases">
        <authorList>
            <person name="Noh H."/>
        </authorList>
    </citation>
    <scope>NUCLEOTIDE SEQUENCE</scope>
    <source>
        <strain evidence="5">DUCC4014</strain>
    </source>
</reference>
<evidence type="ECO:0000256" key="1">
    <source>
        <dbReference type="ARBA" id="ARBA00022741"/>
    </source>
</evidence>
<name>A0AAF0YG40_9TREE</name>
<evidence type="ECO:0000313" key="6">
    <source>
        <dbReference type="Proteomes" id="UP000827549"/>
    </source>
</evidence>
<keyword evidence="6" id="KW-1185">Reference proteome</keyword>
<dbReference type="NCBIfam" id="TIGR00152">
    <property type="entry name" value="dephospho-CoA kinase"/>
    <property type="match status" value="1"/>
</dbReference>
<evidence type="ECO:0000256" key="4">
    <source>
        <dbReference type="SAM" id="Phobius"/>
    </source>
</evidence>
<dbReference type="GO" id="GO:0005524">
    <property type="term" value="F:ATP binding"/>
    <property type="evidence" value="ECO:0007669"/>
    <property type="project" value="UniProtKB-KW"/>
</dbReference>
<dbReference type="Gene3D" id="3.40.50.300">
    <property type="entry name" value="P-loop containing nucleotide triphosphate hydrolases"/>
    <property type="match status" value="1"/>
</dbReference>